<dbReference type="EMBL" id="WOTB01000002">
    <property type="protein sequence ID" value="NHN83406.1"/>
    <property type="molecule type" value="Genomic_DNA"/>
</dbReference>
<dbReference type="Gene3D" id="1.10.10.10">
    <property type="entry name" value="Winged helix-like DNA-binding domain superfamily/Winged helix DNA-binding domain"/>
    <property type="match status" value="1"/>
</dbReference>
<dbReference type="PANTHER" id="PTHR30154:SF17">
    <property type="entry name" value="DNA-BINDING TRANSCRIPTIONAL ACTIVATOR DECR"/>
    <property type="match status" value="1"/>
</dbReference>
<reference evidence="5 6" key="1">
    <citation type="journal article" date="2020" name="Int. J. Syst. Evol. Microbiol.">
        <title>Novel acetic acid bacteria from cider fermentations: Acetobacter conturbans sp. nov. and Acetobacter fallax sp. nov.</title>
        <authorList>
            <person name="Sombolestani A.S."/>
            <person name="Cleenwerck I."/>
            <person name="Cnockaert M."/>
            <person name="Borremans W."/>
            <person name="Wieme A.D."/>
            <person name="De Vuyst L."/>
            <person name="Vandamme P."/>
        </authorList>
    </citation>
    <scope>NUCLEOTIDE SEQUENCE [LARGE SCALE GENOMIC DNA]</scope>
    <source>
        <strain evidence="5 6">LMG 30640</strain>
    </source>
</reference>
<dbReference type="InterPro" id="IPR036390">
    <property type="entry name" value="WH_DNA-bd_sf"/>
</dbReference>
<name>A0ABX0JLQ3_9PROT</name>
<organism evidence="5 6">
    <name type="scientific">Acetobacter musti</name>
    <dbReference type="NCBI Taxonomy" id="864732"/>
    <lineage>
        <taxon>Bacteria</taxon>
        <taxon>Pseudomonadati</taxon>
        <taxon>Pseudomonadota</taxon>
        <taxon>Alphaproteobacteria</taxon>
        <taxon>Acetobacterales</taxon>
        <taxon>Acetobacteraceae</taxon>
        <taxon>Acetobacter</taxon>
    </lineage>
</organism>
<dbReference type="InterPro" id="IPR011991">
    <property type="entry name" value="ArsR-like_HTH"/>
</dbReference>
<evidence type="ECO:0000313" key="5">
    <source>
        <dbReference type="EMBL" id="NHN83406.1"/>
    </source>
</evidence>
<dbReference type="SMART" id="SM00344">
    <property type="entry name" value="HTH_ASNC"/>
    <property type="match status" value="1"/>
</dbReference>
<dbReference type="Proteomes" id="UP000635278">
    <property type="component" value="Unassembled WGS sequence"/>
</dbReference>
<gene>
    <name evidence="5" type="ORF">GOB93_01975</name>
</gene>
<dbReference type="InterPro" id="IPR011008">
    <property type="entry name" value="Dimeric_a/b-barrel"/>
</dbReference>
<dbReference type="InterPro" id="IPR019887">
    <property type="entry name" value="Tscrpt_reg_AsnC/Lrp_C"/>
</dbReference>
<dbReference type="InterPro" id="IPR019888">
    <property type="entry name" value="Tscrpt_reg_AsnC-like"/>
</dbReference>
<dbReference type="PROSITE" id="PS00519">
    <property type="entry name" value="HTH_ASNC_1"/>
    <property type="match status" value="1"/>
</dbReference>
<evidence type="ECO:0000313" key="6">
    <source>
        <dbReference type="Proteomes" id="UP000635278"/>
    </source>
</evidence>
<feature type="domain" description="HTH asnC-type" evidence="4">
    <location>
        <begin position="4"/>
        <end position="65"/>
    </location>
</feature>
<dbReference type="Pfam" id="PF01037">
    <property type="entry name" value="AsnC_trans_reg"/>
    <property type="match status" value="1"/>
</dbReference>
<dbReference type="InterPro" id="IPR019885">
    <property type="entry name" value="Tscrpt_reg_HTH_AsnC-type_CS"/>
</dbReference>
<dbReference type="InterPro" id="IPR000485">
    <property type="entry name" value="AsnC-type_HTH_dom"/>
</dbReference>
<sequence>MKVIDHIDRAILRTLQRDASLSQRALAEAVGLSQNACWKRLSALKKNGLLGQHTLRLDPAALGLGFTAFVMVRTRHHDHDWLTRFRKLVLAIPNITDFHRIAGEYDYLLKVIAHDMKDFDSVYRRLIEKIDLDTVTSHIVMEAIADNRELPL</sequence>
<dbReference type="Pfam" id="PF13412">
    <property type="entry name" value="HTH_24"/>
    <property type="match status" value="1"/>
</dbReference>
<keyword evidence="2" id="KW-0238">DNA-binding</keyword>
<dbReference type="CDD" id="cd00090">
    <property type="entry name" value="HTH_ARSR"/>
    <property type="match status" value="1"/>
</dbReference>
<comment type="caution">
    <text evidence="5">The sequence shown here is derived from an EMBL/GenBank/DDBJ whole genome shotgun (WGS) entry which is preliminary data.</text>
</comment>
<keyword evidence="3" id="KW-0804">Transcription</keyword>
<dbReference type="InterPro" id="IPR036388">
    <property type="entry name" value="WH-like_DNA-bd_sf"/>
</dbReference>
<protein>
    <submittedName>
        <fullName evidence="5">Winged helix-turn-helix transcriptional regulator</fullName>
    </submittedName>
</protein>
<keyword evidence="1" id="KW-0805">Transcription regulation</keyword>
<dbReference type="PROSITE" id="PS50956">
    <property type="entry name" value="HTH_ASNC_2"/>
    <property type="match status" value="1"/>
</dbReference>
<evidence type="ECO:0000256" key="2">
    <source>
        <dbReference type="ARBA" id="ARBA00023125"/>
    </source>
</evidence>
<keyword evidence="6" id="KW-1185">Reference proteome</keyword>
<dbReference type="SUPFAM" id="SSF46785">
    <property type="entry name" value="Winged helix' DNA-binding domain"/>
    <property type="match status" value="1"/>
</dbReference>
<evidence type="ECO:0000259" key="4">
    <source>
        <dbReference type="PROSITE" id="PS50956"/>
    </source>
</evidence>
<dbReference type="SUPFAM" id="SSF54909">
    <property type="entry name" value="Dimeric alpha+beta barrel"/>
    <property type="match status" value="1"/>
</dbReference>
<dbReference type="Gene3D" id="3.30.70.920">
    <property type="match status" value="1"/>
</dbReference>
<dbReference type="PANTHER" id="PTHR30154">
    <property type="entry name" value="LEUCINE-RESPONSIVE REGULATORY PROTEIN"/>
    <property type="match status" value="1"/>
</dbReference>
<dbReference type="RefSeq" id="WP_173581838.1">
    <property type="nucleotide sequence ID" value="NZ_WOTB01000002.1"/>
</dbReference>
<accession>A0ABX0JLQ3</accession>
<evidence type="ECO:0000256" key="3">
    <source>
        <dbReference type="ARBA" id="ARBA00023163"/>
    </source>
</evidence>
<evidence type="ECO:0000256" key="1">
    <source>
        <dbReference type="ARBA" id="ARBA00023015"/>
    </source>
</evidence>
<proteinExistence type="predicted"/>
<dbReference type="PRINTS" id="PR00033">
    <property type="entry name" value="HTHASNC"/>
</dbReference>